<name>A0A2T4U9J5_9BACI</name>
<sequence length="116" mass="13667">MNRSFSTEMVIREVTERIYKEDPSLIDRYGERGVEKCREDNEHHLRQLSAAYTIKDEKMFVDYALWLDGILQRHGMNTKHLTDNFLFLSEALGKYPDEQSACYKRYLQAAAEKLGE</sequence>
<evidence type="ECO:0000313" key="5">
    <source>
        <dbReference type="Proteomes" id="UP000240509"/>
    </source>
</evidence>
<dbReference type="InterPro" id="IPR009050">
    <property type="entry name" value="Globin-like_sf"/>
</dbReference>
<organism evidence="4 5">
    <name type="scientific">Alkalicoccus saliphilus</name>
    <dbReference type="NCBI Taxonomy" id="200989"/>
    <lineage>
        <taxon>Bacteria</taxon>
        <taxon>Bacillati</taxon>
        <taxon>Bacillota</taxon>
        <taxon>Bacilli</taxon>
        <taxon>Bacillales</taxon>
        <taxon>Bacillaceae</taxon>
        <taxon>Alkalicoccus</taxon>
    </lineage>
</organism>
<dbReference type="InterPro" id="IPR038719">
    <property type="entry name" value="Phycobilisome_asu/bsu_sf"/>
</dbReference>
<comment type="caution">
    <text evidence="4">The sequence shown here is derived from an EMBL/GenBank/DDBJ whole genome shotgun (WGS) entry which is preliminary data.</text>
</comment>
<reference evidence="4 5" key="1">
    <citation type="submission" date="2018-03" db="EMBL/GenBank/DDBJ databases">
        <title>Alkalicoccus saliphilus sp. nov., isolated from a mineral pool.</title>
        <authorList>
            <person name="Zhao B."/>
        </authorList>
    </citation>
    <scope>NUCLEOTIDE SEQUENCE [LARGE SCALE GENOMIC DNA]</scope>
    <source>
        <strain evidence="4 5">6AG</strain>
    </source>
</reference>
<accession>A0A2T4U9J5</accession>
<dbReference type="RefSeq" id="WP_107583659.1">
    <property type="nucleotide sequence ID" value="NZ_PZJJ01000003.1"/>
</dbReference>
<keyword evidence="2" id="KW-0157">Chromophore</keyword>
<keyword evidence="3" id="KW-0089">Bile pigment</keyword>
<dbReference type="EMBL" id="PZJJ01000003">
    <property type="protein sequence ID" value="PTL40069.1"/>
    <property type="molecule type" value="Genomic_DNA"/>
</dbReference>
<proteinExistence type="inferred from homology"/>
<dbReference type="Proteomes" id="UP000240509">
    <property type="component" value="Unassembled WGS sequence"/>
</dbReference>
<evidence type="ECO:0000256" key="2">
    <source>
        <dbReference type="ARBA" id="ARBA00022991"/>
    </source>
</evidence>
<keyword evidence="5" id="KW-1185">Reference proteome</keyword>
<dbReference type="AlphaFoldDB" id="A0A2T4U9J5"/>
<dbReference type="Gene3D" id="1.10.490.20">
    <property type="entry name" value="Phycocyanins"/>
    <property type="match status" value="1"/>
</dbReference>
<dbReference type="SUPFAM" id="SSF46458">
    <property type="entry name" value="Globin-like"/>
    <property type="match status" value="1"/>
</dbReference>
<gene>
    <name evidence="4" type="ORF">C6Y45_03630</name>
</gene>
<protein>
    <submittedName>
        <fullName evidence="4">Uncharacterized protein</fullName>
    </submittedName>
</protein>
<evidence type="ECO:0000256" key="1">
    <source>
        <dbReference type="ARBA" id="ARBA00008182"/>
    </source>
</evidence>
<comment type="similarity">
    <text evidence="1">Belongs to the phycobiliprotein family.</text>
</comment>
<evidence type="ECO:0000256" key="3">
    <source>
        <dbReference type="ARBA" id="ARBA00023307"/>
    </source>
</evidence>
<evidence type="ECO:0000313" key="4">
    <source>
        <dbReference type="EMBL" id="PTL40069.1"/>
    </source>
</evidence>
<dbReference type="OrthoDB" id="2376384at2"/>